<keyword evidence="7" id="KW-0325">Glycoprotein</keyword>
<comment type="subcellular location">
    <subcellularLocation>
        <location evidence="1">Membrane</location>
        <topology evidence="1">Multi-pass membrane protein</topology>
    </subcellularLocation>
</comment>
<feature type="chain" id="PRO_5043574759" evidence="8">
    <location>
        <begin position="26"/>
        <end position="195"/>
    </location>
</feature>
<protein>
    <submittedName>
        <fullName evidence="10">Tm2 domain-containing protein</fullName>
    </submittedName>
</protein>
<accession>A0AAV7YI15</accession>
<evidence type="ECO:0000256" key="1">
    <source>
        <dbReference type="ARBA" id="ARBA00004141"/>
    </source>
</evidence>
<evidence type="ECO:0000256" key="2">
    <source>
        <dbReference type="ARBA" id="ARBA00008284"/>
    </source>
</evidence>
<evidence type="ECO:0000313" key="10">
    <source>
        <dbReference type="EMBL" id="KAJ3427675.1"/>
    </source>
</evidence>
<evidence type="ECO:0000256" key="3">
    <source>
        <dbReference type="ARBA" id="ARBA00022692"/>
    </source>
</evidence>
<comment type="caution">
    <text evidence="10">The sequence shown here is derived from an EMBL/GenBank/DDBJ whole genome shotgun (WGS) entry which is preliminary data.</text>
</comment>
<evidence type="ECO:0000256" key="7">
    <source>
        <dbReference type="ARBA" id="ARBA00023180"/>
    </source>
</evidence>
<dbReference type="Pfam" id="PF05154">
    <property type="entry name" value="TM2"/>
    <property type="match status" value="1"/>
</dbReference>
<dbReference type="PANTHER" id="PTHR21016:SF7">
    <property type="entry name" value="TM2 DOMAIN-CONTAINING PROTEIN 3"/>
    <property type="match status" value="1"/>
</dbReference>
<keyword evidence="6" id="KW-0472">Membrane</keyword>
<dbReference type="InterPro" id="IPR050932">
    <property type="entry name" value="TM2D1-3-like"/>
</dbReference>
<evidence type="ECO:0000256" key="4">
    <source>
        <dbReference type="ARBA" id="ARBA00022729"/>
    </source>
</evidence>
<proteinExistence type="inferred from homology"/>
<evidence type="ECO:0000313" key="11">
    <source>
        <dbReference type="Proteomes" id="UP001146793"/>
    </source>
</evidence>
<gene>
    <name evidence="10" type="ORF">M0812_25303</name>
</gene>
<feature type="domain" description="TM2" evidence="9">
    <location>
        <begin position="131"/>
        <end position="179"/>
    </location>
</feature>
<keyword evidence="4 8" id="KW-0732">Signal</keyword>
<organism evidence="10 11">
    <name type="scientific">Anaeramoeba flamelloides</name>
    <dbReference type="NCBI Taxonomy" id="1746091"/>
    <lineage>
        <taxon>Eukaryota</taxon>
        <taxon>Metamonada</taxon>
        <taxon>Anaeramoebidae</taxon>
        <taxon>Anaeramoeba</taxon>
    </lineage>
</organism>
<dbReference type="AlphaFoldDB" id="A0AAV7YI15"/>
<sequence length="195" mass="21981">MSFKIILQLLLAIVLFQTLISFVQCELCTSLPATSLDCDYDESCDFMTTQKASCTVKSGITCEGSQTFNKEYICRYCYQTPEDNHICSNETDCSVKKYEDVYLSACNASDYTFCMGSRSFSKYRRCNFKQYKSYKTSVILSITLGGFGADRFYLGYIGKGFGKLFSLGGLGLWTLVDAILVIFKYTKPADGSYYN</sequence>
<name>A0AAV7YI15_9EUKA</name>
<keyword evidence="3" id="KW-0812">Transmembrane</keyword>
<comment type="similarity">
    <text evidence="2">Belongs to the TM2 family.</text>
</comment>
<dbReference type="GO" id="GO:0016020">
    <property type="term" value="C:membrane"/>
    <property type="evidence" value="ECO:0007669"/>
    <property type="project" value="UniProtKB-SubCell"/>
</dbReference>
<feature type="signal peptide" evidence="8">
    <location>
        <begin position="1"/>
        <end position="25"/>
    </location>
</feature>
<dbReference type="PANTHER" id="PTHR21016">
    <property type="entry name" value="BETA-AMYLOID BINDING PROTEIN-RELATED"/>
    <property type="match status" value="1"/>
</dbReference>
<evidence type="ECO:0000256" key="6">
    <source>
        <dbReference type="ARBA" id="ARBA00023136"/>
    </source>
</evidence>
<reference evidence="10" key="1">
    <citation type="submission" date="2022-08" db="EMBL/GenBank/DDBJ databases">
        <title>Novel sulphate-reducing endosymbionts in the free-living metamonad Anaeramoeba.</title>
        <authorList>
            <person name="Jerlstrom-Hultqvist J."/>
            <person name="Cepicka I."/>
            <person name="Gallot-Lavallee L."/>
            <person name="Salas-Leiva D."/>
            <person name="Curtis B.A."/>
            <person name="Zahonova K."/>
            <person name="Pipaliya S."/>
            <person name="Dacks J."/>
            <person name="Roger A.J."/>
        </authorList>
    </citation>
    <scope>NUCLEOTIDE SEQUENCE</scope>
    <source>
        <strain evidence="10">Busselton2</strain>
    </source>
</reference>
<dbReference type="InterPro" id="IPR007829">
    <property type="entry name" value="TM2"/>
</dbReference>
<dbReference type="Proteomes" id="UP001146793">
    <property type="component" value="Unassembled WGS sequence"/>
</dbReference>
<dbReference type="EMBL" id="JANTQA010000060">
    <property type="protein sequence ID" value="KAJ3427675.1"/>
    <property type="molecule type" value="Genomic_DNA"/>
</dbReference>
<keyword evidence="5" id="KW-1133">Transmembrane helix</keyword>
<evidence type="ECO:0000256" key="8">
    <source>
        <dbReference type="SAM" id="SignalP"/>
    </source>
</evidence>
<evidence type="ECO:0000259" key="9">
    <source>
        <dbReference type="Pfam" id="PF05154"/>
    </source>
</evidence>
<evidence type="ECO:0000256" key="5">
    <source>
        <dbReference type="ARBA" id="ARBA00022989"/>
    </source>
</evidence>